<sequence>MSEQGMSEPRIAIVTGAARGIGAATAIRLAEDGHAVAVLDLNGDQCAATVDTIVAQGGRAFAVAADVSDEASVAAAFETIIAGLGEPTILVNNAGILRDNLLFKMTTSDWDAVLGVHLRGAFLMSRSAQRYMRNAGFGRIVNLSSISALGNRGQANYAAAKAGMQGFTKTLAIELGQFGVTANAIAPGFIQTDMTAATAERLHIPFDEFIAGAAAEIPVGRVGQPADIANLASFLVSEGAGFVSGQVIYVAGGPTD</sequence>
<dbReference type="InterPro" id="IPR002347">
    <property type="entry name" value="SDR_fam"/>
</dbReference>
<dbReference type="InterPro" id="IPR050259">
    <property type="entry name" value="SDR"/>
</dbReference>
<evidence type="ECO:0000256" key="2">
    <source>
        <dbReference type="ARBA" id="ARBA00022857"/>
    </source>
</evidence>
<dbReference type="PRINTS" id="PR00081">
    <property type="entry name" value="GDHRDH"/>
</dbReference>
<gene>
    <name evidence="5" type="ORF">GCM10011399_37950</name>
</gene>
<dbReference type="SMART" id="SM00822">
    <property type="entry name" value="PKS_KR"/>
    <property type="match status" value="1"/>
</dbReference>
<dbReference type="Proteomes" id="UP000598775">
    <property type="component" value="Unassembled WGS sequence"/>
</dbReference>
<accession>A0A917F4E9</accession>
<organism evidence="5 6">
    <name type="scientific">Subtercola lobariae</name>
    <dbReference type="NCBI Taxonomy" id="1588641"/>
    <lineage>
        <taxon>Bacteria</taxon>
        <taxon>Bacillati</taxon>
        <taxon>Actinomycetota</taxon>
        <taxon>Actinomycetes</taxon>
        <taxon>Micrococcales</taxon>
        <taxon>Microbacteriaceae</taxon>
        <taxon>Subtercola</taxon>
    </lineage>
</organism>
<keyword evidence="2" id="KW-0521">NADP</keyword>
<evidence type="ECO:0000256" key="1">
    <source>
        <dbReference type="ARBA" id="ARBA00006484"/>
    </source>
</evidence>
<dbReference type="AlphaFoldDB" id="A0A917F4E9"/>
<name>A0A917F4E9_9MICO</name>
<reference evidence="5 6" key="1">
    <citation type="journal article" date="2014" name="Int. J. Syst. Evol. Microbiol.">
        <title>Complete genome sequence of Corynebacterium casei LMG S-19264T (=DSM 44701T), isolated from a smear-ripened cheese.</title>
        <authorList>
            <consortium name="US DOE Joint Genome Institute (JGI-PGF)"/>
            <person name="Walter F."/>
            <person name="Albersmeier A."/>
            <person name="Kalinowski J."/>
            <person name="Ruckert C."/>
        </authorList>
    </citation>
    <scope>NUCLEOTIDE SEQUENCE [LARGE SCALE GENOMIC DNA]</scope>
    <source>
        <strain evidence="5 6">CGMCC 1.12976</strain>
    </source>
</reference>
<evidence type="ECO:0000313" key="5">
    <source>
        <dbReference type="EMBL" id="GGF41677.1"/>
    </source>
</evidence>
<dbReference type="PANTHER" id="PTHR42879:SF2">
    <property type="entry name" value="3-OXOACYL-[ACYL-CARRIER-PROTEIN] REDUCTASE FABG"/>
    <property type="match status" value="1"/>
</dbReference>
<protein>
    <submittedName>
        <fullName evidence="5">3-oxoacyl-ACP reductase</fullName>
    </submittedName>
</protein>
<dbReference type="SUPFAM" id="SSF51735">
    <property type="entry name" value="NAD(P)-binding Rossmann-fold domains"/>
    <property type="match status" value="1"/>
</dbReference>
<dbReference type="GO" id="GO:0032787">
    <property type="term" value="P:monocarboxylic acid metabolic process"/>
    <property type="evidence" value="ECO:0007669"/>
    <property type="project" value="UniProtKB-ARBA"/>
</dbReference>
<dbReference type="InterPro" id="IPR057326">
    <property type="entry name" value="KR_dom"/>
</dbReference>
<dbReference type="Gene3D" id="3.40.50.720">
    <property type="entry name" value="NAD(P)-binding Rossmann-like Domain"/>
    <property type="match status" value="1"/>
</dbReference>
<comment type="similarity">
    <text evidence="1">Belongs to the short-chain dehydrogenases/reductases (SDR) family.</text>
</comment>
<dbReference type="InterPro" id="IPR020904">
    <property type="entry name" value="Sc_DH/Rdtase_CS"/>
</dbReference>
<dbReference type="Pfam" id="PF13561">
    <property type="entry name" value="adh_short_C2"/>
    <property type="match status" value="1"/>
</dbReference>
<comment type="caution">
    <text evidence="5">The sequence shown here is derived from an EMBL/GenBank/DDBJ whole genome shotgun (WGS) entry which is preliminary data.</text>
</comment>
<evidence type="ECO:0000256" key="3">
    <source>
        <dbReference type="ARBA" id="ARBA00023002"/>
    </source>
</evidence>
<dbReference type="NCBIfam" id="NF009466">
    <property type="entry name" value="PRK12826.1-2"/>
    <property type="match status" value="1"/>
</dbReference>
<keyword evidence="3" id="KW-0560">Oxidoreductase</keyword>
<evidence type="ECO:0000313" key="6">
    <source>
        <dbReference type="Proteomes" id="UP000598775"/>
    </source>
</evidence>
<keyword evidence="6" id="KW-1185">Reference proteome</keyword>
<dbReference type="InterPro" id="IPR036291">
    <property type="entry name" value="NAD(P)-bd_dom_sf"/>
</dbReference>
<dbReference type="EMBL" id="BMGP01000010">
    <property type="protein sequence ID" value="GGF41677.1"/>
    <property type="molecule type" value="Genomic_DNA"/>
</dbReference>
<proteinExistence type="inferred from homology"/>
<dbReference type="FunFam" id="3.40.50.720:FF:000115">
    <property type="entry name" value="3-oxoacyl-[acyl-carrier-protein] reductase FabG"/>
    <property type="match status" value="1"/>
</dbReference>
<evidence type="ECO:0000259" key="4">
    <source>
        <dbReference type="SMART" id="SM00822"/>
    </source>
</evidence>
<dbReference type="PANTHER" id="PTHR42879">
    <property type="entry name" value="3-OXOACYL-(ACYL-CARRIER-PROTEIN) REDUCTASE"/>
    <property type="match status" value="1"/>
</dbReference>
<dbReference type="PRINTS" id="PR00080">
    <property type="entry name" value="SDRFAMILY"/>
</dbReference>
<dbReference type="GO" id="GO:0016491">
    <property type="term" value="F:oxidoreductase activity"/>
    <property type="evidence" value="ECO:0007669"/>
    <property type="project" value="UniProtKB-KW"/>
</dbReference>
<dbReference type="PROSITE" id="PS00061">
    <property type="entry name" value="ADH_SHORT"/>
    <property type="match status" value="1"/>
</dbReference>
<feature type="domain" description="Ketoreductase" evidence="4">
    <location>
        <begin position="10"/>
        <end position="188"/>
    </location>
</feature>